<sequence>MWKKPEMKKANFKQLNENDLIHVNGGSEKSESEEEVGAGYCTGYGISCNTEKGGLHPGMCLGVGIYEEEDDDSIG</sequence>
<name>A0A5D0MEI1_9BACT</name>
<evidence type="ECO:0000313" key="2">
    <source>
        <dbReference type="Proteomes" id="UP000324143"/>
    </source>
</evidence>
<dbReference type="EMBL" id="VSIX01000154">
    <property type="protein sequence ID" value="TYB30285.1"/>
    <property type="molecule type" value="Genomic_DNA"/>
</dbReference>
<gene>
    <name evidence="1" type="ORF">FXF47_10005</name>
</gene>
<organism evidence="1 2">
    <name type="scientific">Candidatus Mcinerneyibacterium aminivorans</name>
    <dbReference type="NCBI Taxonomy" id="2703815"/>
    <lineage>
        <taxon>Bacteria</taxon>
        <taxon>Candidatus Macinerneyibacteriota</taxon>
        <taxon>Candidatus Mcinerneyibacteria</taxon>
        <taxon>Candidatus Mcinerneyibacteriales</taxon>
        <taxon>Candidatus Mcinerneyibacteriaceae</taxon>
        <taxon>Candidatus Mcinerneyibacterium</taxon>
    </lineage>
</organism>
<reference evidence="1" key="1">
    <citation type="submission" date="2019-08" db="EMBL/GenBank/DDBJ databases">
        <title>Genomic characterization of a novel candidate phylum (ARYD3) from a high temperature, high salinity tertiary oil reservoir in north central Oklahoma, USA.</title>
        <authorList>
            <person name="Youssef N.H."/>
            <person name="Yadav A."/>
            <person name="Elshahed M.S."/>
        </authorList>
    </citation>
    <scope>NUCLEOTIDE SEQUENCE [LARGE SCALE GENOMIC DNA]</scope>
    <source>
        <strain evidence="1">ARYD3</strain>
    </source>
</reference>
<accession>A0A5D0MEI1</accession>
<keyword evidence="2" id="KW-1185">Reference proteome</keyword>
<dbReference type="Proteomes" id="UP000324143">
    <property type="component" value="Unassembled WGS sequence"/>
</dbReference>
<protein>
    <submittedName>
        <fullName evidence="1">Bacteriocin</fullName>
    </submittedName>
</protein>
<dbReference type="InterPro" id="IPR010133">
    <property type="entry name" value="Bacteriocin_signal_seq"/>
</dbReference>
<proteinExistence type="predicted"/>
<dbReference type="NCBIfam" id="TIGR01847">
    <property type="entry name" value="bacteriocin_sig"/>
    <property type="match status" value="1"/>
</dbReference>
<comment type="caution">
    <text evidence="1">The sequence shown here is derived from an EMBL/GenBank/DDBJ whole genome shotgun (WGS) entry which is preliminary data.</text>
</comment>
<dbReference type="AlphaFoldDB" id="A0A5D0MEI1"/>
<evidence type="ECO:0000313" key="1">
    <source>
        <dbReference type="EMBL" id="TYB30285.1"/>
    </source>
</evidence>